<dbReference type="OrthoDB" id="2015831at2759"/>
<dbReference type="InterPro" id="IPR017441">
    <property type="entry name" value="Protein_kinase_ATP_BS"/>
</dbReference>
<dbReference type="InterPro" id="IPR011009">
    <property type="entry name" value="Kinase-like_dom_sf"/>
</dbReference>
<dbReference type="FunFam" id="3.80.10.10:FF:000095">
    <property type="entry name" value="LRR receptor-like serine/threonine-protein kinase GSO1"/>
    <property type="match status" value="1"/>
</dbReference>
<keyword evidence="6 16" id="KW-0732">Signal</keyword>
<dbReference type="EMBL" id="VAHF01000013">
    <property type="protein sequence ID" value="TXG48402.1"/>
    <property type="molecule type" value="Genomic_DNA"/>
</dbReference>
<evidence type="ECO:0000256" key="12">
    <source>
        <dbReference type="ARBA" id="ARBA00023170"/>
    </source>
</evidence>
<accession>A0A5C7GVM1</accession>
<dbReference type="InterPro" id="IPR001611">
    <property type="entry name" value="Leu-rich_rpt"/>
</dbReference>
<evidence type="ECO:0000256" key="7">
    <source>
        <dbReference type="ARBA" id="ARBA00022737"/>
    </source>
</evidence>
<feature type="transmembrane region" description="Helical" evidence="15">
    <location>
        <begin position="649"/>
        <end position="673"/>
    </location>
</feature>
<dbReference type="Gene3D" id="3.80.10.10">
    <property type="entry name" value="Ribonuclease Inhibitor"/>
    <property type="match status" value="6"/>
</dbReference>
<dbReference type="GO" id="GO:0005886">
    <property type="term" value="C:plasma membrane"/>
    <property type="evidence" value="ECO:0007669"/>
    <property type="project" value="UniProtKB-SubCell"/>
</dbReference>
<reference evidence="19" key="1">
    <citation type="journal article" date="2019" name="Gigascience">
        <title>De novo genome assembly of the endangered Acer yangbiense, a plant species with extremely small populations endemic to Yunnan Province, China.</title>
        <authorList>
            <person name="Yang J."/>
            <person name="Wariss H.M."/>
            <person name="Tao L."/>
            <person name="Zhang R."/>
            <person name="Yun Q."/>
            <person name="Hollingsworth P."/>
            <person name="Dao Z."/>
            <person name="Luo G."/>
            <person name="Guo H."/>
            <person name="Ma Y."/>
            <person name="Sun W."/>
        </authorList>
    </citation>
    <scope>NUCLEOTIDE SEQUENCE [LARGE SCALE GENOMIC DNA]</scope>
    <source>
        <strain evidence="19">cv. Malutang</strain>
    </source>
</reference>
<dbReference type="FunFam" id="3.80.10.10:FF:000041">
    <property type="entry name" value="LRR receptor-like serine/threonine-protein kinase ERECTA"/>
    <property type="match status" value="1"/>
</dbReference>
<dbReference type="Proteomes" id="UP000323000">
    <property type="component" value="Chromosome 13"/>
</dbReference>
<sequence length="898" mass="97848">MYLKQVLSLVIVVIMCFLSGFVLCDEFQEVSAALLELKKSFTEDPLNVLIDWSEETNKNLCAWRGITCDHDSVHVVSLNLSGSSLGGSISPSLGLLKNLTHLDLSNNNLMGPIPTTLSELSSLESLSLFSNQLTGSIPTQLGSLTGLRVLRIGDNWLTGQIPNSFGGLVNLVNLALASCSLTGQIPPQLGRLNQLESLILQDNQLEGPIPVELGNCSSLTLFTAALNNLNGSITAELGRLRNLQLLNLANNSLSGEIPSELGELSQLGYLNLLGNKLEGPIPRSFSKLGSLQNLDLSMNMLSGGIPEEFGDMGQLVYIVLSNNNISGTIPGNMCTNNTNLESLVLSGIQLSDLNFLHLRQNELVGQIPASLGNCNQLTILDLADNNLSGGIPESFGFLQALEQLMLYNNSLEGNLPGSLINLANLTRINFSKNRFNGSISALCSSRKFLSFDVTNNAFDGEIPPQLGNSINLERLRIGNNKFSGKIPLTLGKIHELSLLDLSGNSITGEIPPQVLLCKKLTHIDLNKNLLSGPIPMWLGSLPQLGELKLSSNQFFGSLPRELFNCSKLLVLALDDNLLNGSIPEEVEVGEMVSLGKLDLSYNSLQGKLSKQFSDWPAKVFEGNAHLCGGPLDRCSAPVANRQSTLSEPALVAISVLSTLSAIALLIVVILLYLKHKQEFLRKVGEVNFTHSSGSSQAQRRLLFQHGTAKRDLKWEDIMEATNNLSDEFIIGSGGSGTIYKAELHNGTTIAVKKISCKDDLLSNKSFTTEIKTLGRIRHRHLVKLMGYCCNKGSGSNLLIYDYMENGNDTFGVDMDMVRWVETHIEMAGSPREELISERLKPLFPVEECAAYQVLEIALQCTKTSPQERPTSRIVCDLLLQVLNNRTVDFDKINVDSYT</sequence>
<keyword evidence="10 15" id="KW-1133">Transmembrane helix</keyword>
<evidence type="ECO:0000256" key="9">
    <source>
        <dbReference type="ARBA" id="ARBA00022840"/>
    </source>
</evidence>
<dbReference type="InterPro" id="IPR000719">
    <property type="entry name" value="Prot_kinase_dom"/>
</dbReference>
<dbReference type="InterPro" id="IPR051716">
    <property type="entry name" value="Plant_RL_S/T_kinase"/>
</dbReference>
<evidence type="ECO:0000256" key="6">
    <source>
        <dbReference type="ARBA" id="ARBA00022729"/>
    </source>
</evidence>
<dbReference type="Pfam" id="PF00560">
    <property type="entry name" value="LRR_1"/>
    <property type="match status" value="11"/>
</dbReference>
<organism evidence="18 19">
    <name type="scientific">Acer yangbiense</name>
    <dbReference type="NCBI Taxonomy" id="1000413"/>
    <lineage>
        <taxon>Eukaryota</taxon>
        <taxon>Viridiplantae</taxon>
        <taxon>Streptophyta</taxon>
        <taxon>Embryophyta</taxon>
        <taxon>Tracheophyta</taxon>
        <taxon>Spermatophyta</taxon>
        <taxon>Magnoliopsida</taxon>
        <taxon>eudicotyledons</taxon>
        <taxon>Gunneridae</taxon>
        <taxon>Pentapetalae</taxon>
        <taxon>rosids</taxon>
        <taxon>malvids</taxon>
        <taxon>Sapindales</taxon>
        <taxon>Sapindaceae</taxon>
        <taxon>Hippocastanoideae</taxon>
        <taxon>Acereae</taxon>
        <taxon>Acer</taxon>
    </lineage>
</organism>
<dbReference type="SMART" id="SM00369">
    <property type="entry name" value="LRR_TYP"/>
    <property type="match status" value="11"/>
</dbReference>
<comment type="caution">
    <text evidence="18">The sequence shown here is derived from an EMBL/GenBank/DDBJ whole genome shotgun (WGS) entry which is preliminary data.</text>
</comment>
<evidence type="ECO:0000313" key="19">
    <source>
        <dbReference type="Proteomes" id="UP000323000"/>
    </source>
</evidence>
<gene>
    <name evidence="18" type="ORF">EZV62_027696</name>
</gene>
<dbReference type="InterPro" id="IPR013210">
    <property type="entry name" value="LRR_N_plant-typ"/>
</dbReference>
<keyword evidence="8 14" id="KW-0547">Nucleotide-binding</keyword>
<evidence type="ECO:0000256" key="15">
    <source>
        <dbReference type="SAM" id="Phobius"/>
    </source>
</evidence>
<feature type="binding site" evidence="14">
    <location>
        <position position="753"/>
    </location>
    <ligand>
        <name>ATP</name>
        <dbReference type="ChEBI" id="CHEBI:30616"/>
    </ligand>
</feature>
<comment type="similarity">
    <text evidence="3">Belongs to the RLP family.</text>
</comment>
<dbReference type="FunFam" id="3.80.10.10:FF:000683">
    <property type="entry name" value="LRR receptor-like serine/threonine-protein kinase GSO1"/>
    <property type="match status" value="1"/>
</dbReference>
<dbReference type="FunFam" id="3.30.200.20:FF:000687">
    <property type="entry name" value="LRR receptor-like serine/threonine-protein kinase GSO1"/>
    <property type="match status" value="1"/>
</dbReference>
<comment type="subcellular location">
    <subcellularLocation>
        <location evidence="1">Cell membrane</location>
    </subcellularLocation>
    <subcellularLocation>
        <location evidence="2">Membrane</location>
        <topology evidence="2">Single-pass type I membrane protein</topology>
    </subcellularLocation>
</comment>
<evidence type="ECO:0000313" key="18">
    <source>
        <dbReference type="EMBL" id="TXG48402.1"/>
    </source>
</evidence>
<evidence type="ECO:0000256" key="4">
    <source>
        <dbReference type="ARBA" id="ARBA00022614"/>
    </source>
</evidence>
<dbReference type="FunFam" id="3.80.10.10:FF:000544">
    <property type="entry name" value="Leucine-rich repeat receptor-like serine/threonine-protein kinase BAM3"/>
    <property type="match status" value="1"/>
</dbReference>
<evidence type="ECO:0000256" key="3">
    <source>
        <dbReference type="ARBA" id="ARBA00009592"/>
    </source>
</evidence>
<evidence type="ECO:0000256" key="5">
    <source>
        <dbReference type="ARBA" id="ARBA00022692"/>
    </source>
</evidence>
<keyword evidence="11 15" id="KW-0472">Membrane</keyword>
<keyword evidence="4" id="KW-0433">Leucine-rich repeat</keyword>
<evidence type="ECO:0000256" key="2">
    <source>
        <dbReference type="ARBA" id="ARBA00004479"/>
    </source>
</evidence>
<dbReference type="Pfam" id="PF08263">
    <property type="entry name" value="LRRNT_2"/>
    <property type="match status" value="1"/>
</dbReference>
<dbReference type="GO" id="GO:0004672">
    <property type="term" value="F:protein kinase activity"/>
    <property type="evidence" value="ECO:0007669"/>
    <property type="project" value="InterPro"/>
</dbReference>
<keyword evidence="19" id="KW-1185">Reference proteome</keyword>
<feature type="signal peptide" evidence="16">
    <location>
        <begin position="1"/>
        <end position="24"/>
    </location>
</feature>
<dbReference type="FunFam" id="3.80.10.10:FF:000101">
    <property type="entry name" value="LRR receptor-like serine/threonine-protein kinase ERECTA"/>
    <property type="match status" value="1"/>
</dbReference>
<name>A0A5C7GVM1_9ROSI</name>
<keyword evidence="13" id="KW-0325">Glycoprotein</keyword>
<dbReference type="InterPro" id="IPR003591">
    <property type="entry name" value="Leu-rich_rpt_typical-subtyp"/>
</dbReference>
<dbReference type="PANTHER" id="PTHR48053:SF118">
    <property type="entry name" value="OS07G0498400 PROTEIN"/>
    <property type="match status" value="1"/>
</dbReference>
<dbReference type="PANTHER" id="PTHR48053">
    <property type="entry name" value="LEUCINE RICH REPEAT FAMILY PROTEIN, EXPRESSED"/>
    <property type="match status" value="1"/>
</dbReference>
<keyword evidence="9 14" id="KW-0067">ATP-binding</keyword>
<dbReference type="SUPFAM" id="SSF52058">
    <property type="entry name" value="L domain-like"/>
    <property type="match status" value="2"/>
</dbReference>
<dbReference type="InterPro" id="IPR032675">
    <property type="entry name" value="LRR_dom_sf"/>
</dbReference>
<evidence type="ECO:0000256" key="8">
    <source>
        <dbReference type="ARBA" id="ARBA00022741"/>
    </source>
</evidence>
<dbReference type="Pfam" id="PF07714">
    <property type="entry name" value="PK_Tyr_Ser-Thr"/>
    <property type="match status" value="1"/>
</dbReference>
<dbReference type="GO" id="GO:0005524">
    <property type="term" value="F:ATP binding"/>
    <property type="evidence" value="ECO:0007669"/>
    <property type="project" value="UniProtKB-UniRule"/>
</dbReference>
<dbReference type="PRINTS" id="PR00019">
    <property type="entry name" value="LEURICHRPT"/>
</dbReference>
<dbReference type="AlphaFoldDB" id="A0A5C7GVM1"/>
<evidence type="ECO:0000256" key="1">
    <source>
        <dbReference type="ARBA" id="ARBA00004236"/>
    </source>
</evidence>
<dbReference type="Gene3D" id="3.30.200.20">
    <property type="entry name" value="Phosphorylase Kinase, domain 1"/>
    <property type="match status" value="1"/>
</dbReference>
<keyword evidence="7" id="KW-0677">Repeat</keyword>
<dbReference type="PROSITE" id="PS00107">
    <property type="entry name" value="PROTEIN_KINASE_ATP"/>
    <property type="match status" value="1"/>
</dbReference>
<dbReference type="SUPFAM" id="SSF56112">
    <property type="entry name" value="Protein kinase-like (PK-like)"/>
    <property type="match status" value="1"/>
</dbReference>
<keyword evidence="12" id="KW-0675">Receptor</keyword>
<proteinExistence type="inferred from homology"/>
<evidence type="ECO:0000256" key="16">
    <source>
        <dbReference type="SAM" id="SignalP"/>
    </source>
</evidence>
<dbReference type="PROSITE" id="PS50011">
    <property type="entry name" value="PROTEIN_KINASE_DOM"/>
    <property type="match status" value="1"/>
</dbReference>
<evidence type="ECO:0000259" key="17">
    <source>
        <dbReference type="PROSITE" id="PS50011"/>
    </source>
</evidence>
<evidence type="ECO:0000256" key="13">
    <source>
        <dbReference type="ARBA" id="ARBA00023180"/>
    </source>
</evidence>
<evidence type="ECO:0000256" key="10">
    <source>
        <dbReference type="ARBA" id="ARBA00022989"/>
    </source>
</evidence>
<evidence type="ECO:0000256" key="11">
    <source>
        <dbReference type="ARBA" id="ARBA00023136"/>
    </source>
</evidence>
<dbReference type="InterPro" id="IPR001245">
    <property type="entry name" value="Ser-Thr/Tyr_kinase_cat_dom"/>
</dbReference>
<keyword evidence="5 15" id="KW-0812">Transmembrane</keyword>
<feature type="chain" id="PRO_5022680463" description="Protein kinase domain-containing protein" evidence="16">
    <location>
        <begin position="25"/>
        <end position="898"/>
    </location>
</feature>
<evidence type="ECO:0000256" key="14">
    <source>
        <dbReference type="PROSITE-ProRule" id="PRU10141"/>
    </source>
</evidence>
<protein>
    <recommendedName>
        <fullName evidence="17">Protein kinase domain-containing protein</fullName>
    </recommendedName>
</protein>
<feature type="domain" description="Protein kinase" evidence="17">
    <location>
        <begin position="724"/>
        <end position="898"/>
    </location>
</feature>